<gene>
    <name evidence="3" type="ORF">VITISV_016962</name>
</gene>
<organism evidence="3">
    <name type="scientific">Vitis vinifera</name>
    <name type="common">Grape</name>
    <dbReference type="NCBI Taxonomy" id="29760"/>
    <lineage>
        <taxon>Eukaryota</taxon>
        <taxon>Viridiplantae</taxon>
        <taxon>Streptophyta</taxon>
        <taxon>Embryophyta</taxon>
        <taxon>Tracheophyta</taxon>
        <taxon>Spermatophyta</taxon>
        <taxon>Magnoliopsida</taxon>
        <taxon>eudicotyledons</taxon>
        <taxon>Gunneridae</taxon>
        <taxon>Pentapetalae</taxon>
        <taxon>rosids</taxon>
        <taxon>Vitales</taxon>
        <taxon>Vitaceae</taxon>
        <taxon>Viteae</taxon>
        <taxon>Vitis</taxon>
    </lineage>
</organism>
<dbReference type="PANTHER" id="PTHR35317:SF11">
    <property type="entry name" value="CCHC-TYPE DOMAIN-CONTAINING PROTEIN"/>
    <property type="match status" value="1"/>
</dbReference>
<protein>
    <recommendedName>
        <fullName evidence="4">DUF4219 domain-containing protein</fullName>
    </recommendedName>
</protein>
<accession>A5CBN0</accession>
<dbReference type="InterPro" id="IPR054722">
    <property type="entry name" value="PolX-like_BBD"/>
</dbReference>
<evidence type="ECO:0000259" key="2">
    <source>
        <dbReference type="Pfam" id="PF22936"/>
    </source>
</evidence>
<sequence>MTSEASLNALAPPVFDGINYQVWAVRMEAYLDASDLWEAVSEEYEVPPLSDNPTMTQIKLHNERRQRKSKAKASLFAAVSSTIFTRIMTLKTTNEIWNFLKKKYEGNERVKGMQVLNLIREFEMQMMKESETIKDYSDRLLSIVNKAQEQRRLMRQEGFVEGAFQAISQYKKEMQSNNNNSNNTQKFPPCPYYKKSNHPQKKCWWRPDAAVEELQDEQLFVVSCFATSSSSETWLIDSGCTNHMTYDQGLFKKLDKTVTSKVRIGNGAYLAIKGKGIVAIEGCTGLKLISNVLYVPEINQNLLSVGQLLEKGYKVLFDDNHCMIADAQGREVFIVQMKGKGFALDLMQEENVAIHKEESNTMLWHRRLGHFHHTALLFMKKNDLGEGLPELEVKPPTCVACQYGKQTKLPFPQNKA</sequence>
<dbReference type="Pfam" id="PF14223">
    <property type="entry name" value="Retrotran_gag_2"/>
    <property type="match status" value="1"/>
</dbReference>
<feature type="domain" description="Retrovirus-related Pol polyprotein from transposon TNT 1-94-like beta-barrel" evidence="2">
    <location>
        <begin position="234"/>
        <end position="313"/>
    </location>
</feature>
<dbReference type="Pfam" id="PF13976">
    <property type="entry name" value="gag_pre-integrs"/>
    <property type="match status" value="1"/>
</dbReference>
<feature type="domain" description="GAG-pre-integrase" evidence="1">
    <location>
        <begin position="344"/>
        <end position="406"/>
    </location>
</feature>
<evidence type="ECO:0008006" key="4">
    <source>
        <dbReference type="Google" id="ProtNLM"/>
    </source>
</evidence>
<dbReference type="InterPro" id="IPR025724">
    <property type="entry name" value="GAG-pre-integrase_dom"/>
</dbReference>
<reference evidence="3" key="1">
    <citation type="journal article" date="2007" name="PLoS ONE">
        <title>The first genome sequence of an elite grapevine cultivar (Pinot noir Vitis vinifera L.): coping with a highly heterozygous genome.</title>
        <authorList>
            <person name="Velasco R."/>
            <person name="Zharkikh A."/>
            <person name="Troggio M."/>
            <person name="Cartwright D.A."/>
            <person name="Cestaro A."/>
            <person name="Pruss D."/>
            <person name="Pindo M."/>
            <person name="FitzGerald L.M."/>
            <person name="Vezzulli S."/>
            <person name="Reid J."/>
            <person name="Malacarne G."/>
            <person name="Iliev D."/>
            <person name="Coppola G."/>
            <person name="Wardell B."/>
            <person name="Micheletti D."/>
            <person name="Macalma T."/>
            <person name="Facci M."/>
            <person name="Mitchell J.T."/>
            <person name="Perazzolli M."/>
            <person name="Eldredge G."/>
            <person name="Gatto P."/>
            <person name="Oyzerski R."/>
            <person name="Moretto M."/>
            <person name="Gutin N."/>
            <person name="Stefanini M."/>
            <person name="Chen Y."/>
            <person name="Segala C."/>
            <person name="Davenport C."/>
            <person name="Dematte L."/>
            <person name="Mraz A."/>
            <person name="Battilana J."/>
            <person name="Stormo K."/>
            <person name="Costa F."/>
            <person name="Tao Q."/>
            <person name="Si-Ammour A."/>
            <person name="Harkins T."/>
            <person name="Lackey A."/>
            <person name="Perbost C."/>
            <person name="Taillon B."/>
            <person name="Stella A."/>
            <person name="Solovyev V."/>
            <person name="Fawcett J.A."/>
            <person name="Sterck L."/>
            <person name="Vandepoele K."/>
            <person name="Grando S.M."/>
            <person name="Toppo S."/>
            <person name="Moser C."/>
            <person name="Lanchbury J."/>
            <person name="Bogden R."/>
            <person name="Skolnick M."/>
            <person name="Sgaramella V."/>
            <person name="Bhatnagar S.K."/>
            <person name="Fontana P."/>
            <person name="Gutin A."/>
            <person name="Van de Peer Y."/>
            <person name="Salamini F."/>
            <person name="Viola R."/>
        </authorList>
    </citation>
    <scope>NUCLEOTIDE SEQUENCE</scope>
</reference>
<name>A5CBN0_VITVI</name>
<dbReference type="Pfam" id="PF22936">
    <property type="entry name" value="Pol_BBD"/>
    <property type="match status" value="1"/>
</dbReference>
<evidence type="ECO:0000313" key="3">
    <source>
        <dbReference type="EMBL" id="CAN66574.1"/>
    </source>
</evidence>
<dbReference type="PANTHER" id="PTHR35317">
    <property type="entry name" value="OS04G0629600 PROTEIN"/>
    <property type="match status" value="1"/>
</dbReference>
<proteinExistence type="predicted"/>
<evidence type="ECO:0000259" key="1">
    <source>
        <dbReference type="Pfam" id="PF13976"/>
    </source>
</evidence>
<dbReference type="EMBL" id="AM489208">
    <property type="protein sequence ID" value="CAN66574.1"/>
    <property type="molecule type" value="Genomic_DNA"/>
</dbReference>
<dbReference type="AlphaFoldDB" id="A5CBN0"/>